<gene>
    <name evidence="1" type="ORF">ENW11_05470</name>
</gene>
<organism evidence="1">
    <name type="scientific">Candidatus Caldatribacterium saccharofermentans</name>
    <dbReference type="NCBI Taxonomy" id="1454753"/>
    <lineage>
        <taxon>Bacteria</taxon>
        <taxon>Pseudomonadati</taxon>
        <taxon>Atribacterota</taxon>
        <taxon>Atribacteria</taxon>
        <taxon>Atribacterales</taxon>
        <taxon>Candidatus Caldatribacteriaceae</taxon>
        <taxon>Candidatus Caldatribacterium</taxon>
    </lineage>
</organism>
<accession>A0A7V4THL8</accession>
<dbReference type="AlphaFoldDB" id="A0A7V4THL8"/>
<comment type="caution">
    <text evidence="1">The sequence shown here is derived from an EMBL/GenBank/DDBJ whole genome shotgun (WGS) entry which is preliminary data.</text>
</comment>
<dbReference type="EMBL" id="DTIY01000036">
    <property type="protein sequence ID" value="HGY39239.1"/>
    <property type="molecule type" value="Genomic_DNA"/>
</dbReference>
<evidence type="ECO:0000313" key="1">
    <source>
        <dbReference type="EMBL" id="HGY39239.1"/>
    </source>
</evidence>
<proteinExistence type="predicted"/>
<name>A0A7V4THL8_9BACT</name>
<protein>
    <submittedName>
        <fullName evidence="1">Uncharacterized protein</fullName>
    </submittedName>
</protein>
<sequence length="129" mass="15219">MPFPGDFNPQPLIKKLRRHLFNRIRAAEIALEKLPVPQRQIVHWLHALSPSAGRNRLLQYFEVRSLTGAAFNELRNLWRERSQWSLEEWLHRLQEFAESHPYPAQEDEARALTPESEEALECIAWTLLV</sequence>
<reference evidence="1" key="1">
    <citation type="journal article" date="2020" name="mSystems">
        <title>Genome- and Community-Level Interaction Insights into Carbon Utilization and Element Cycling Functions of Hydrothermarchaeota in Hydrothermal Sediment.</title>
        <authorList>
            <person name="Zhou Z."/>
            <person name="Liu Y."/>
            <person name="Xu W."/>
            <person name="Pan J."/>
            <person name="Luo Z.H."/>
            <person name="Li M."/>
        </authorList>
    </citation>
    <scope>NUCLEOTIDE SEQUENCE [LARGE SCALE GENOMIC DNA]</scope>
    <source>
        <strain evidence="1">SpSt-82</strain>
    </source>
</reference>